<evidence type="ECO:0000313" key="4">
    <source>
        <dbReference type="Proteomes" id="UP000245474"/>
    </source>
</evidence>
<reference evidence="3 4" key="1">
    <citation type="submission" date="2018-05" db="EMBL/GenBank/DDBJ databases">
        <title>Spiribacter halobius sp. nov., a moderately halophilic bacterium isolated from marine solar saltern.</title>
        <authorList>
            <person name="Zheng W.-S."/>
            <person name="Lu D.-C."/>
            <person name="Du Z.-J."/>
        </authorList>
    </citation>
    <scope>NUCLEOTIDE SEQUENCE [LARGE SCALE GENOMIC DNA]</scope>
    <source>
        <strain evidence="3 4">E85</strain>
    </source>
</reference>
<sequence>MAEQPAGAAGDDTLSLELGVIGNCQIAGLIDPRGRLVWACLPRFDAEPAFSRLVDTADRGHFSVELADLAGCEQYYLRNTAVLCTELTDTHGSVLRITDFCPRFRQFGRHYRPTLLIRRLEAVRGTPVVRTRLRPALGYDGEAPAHTRGSNHVRYLGGEQVLRVTTDAPLTHVLQEQPFVVDGDITFVLGPDESVKESVDEMGRRFLEQTRDYWREWTRSLAIPFEWQPAVIRAAITLKLSAYEDTGAVVAALTTSIPEAADSGRNWDYRYCWLRDAYFTVHALNRLGATKTMEGFLRYIINLVVGAGEQRLQPLYGIGGERRIDEREAPALAGYRGMGPVRVGNAAYTQDQHDVYGAVVLAATQAFFDERLERPGDESLYRRLALLGEEAARLYDQPDAGIWEYRGRSRVHTYSAMMCWAACDRLGRIATRLGFADDAERWRGEAERMHATICREAWHEGEQAFAESFGGDTMDASLLLMHELGFLPAEDPRFVTTVEAIERHLRRGDHLFRYAAADDFGFPENAFNICTFWFIDALHAIGREDEARRLFCNMLGHRTRLGLLSEDLDPASGELWGNFPQTYSMVGLINSAMHLSRSWEASL</sequence>
<comment type="caution">
    <text evidence="3">The sequence shown here is derived from an EMBL/GenBank/DDBJ whole genome shotgun (WGS) entry which is preliminary data.</text>
</comment>
<accession>A0A2U2N090</accession>
<dbReference type="InterPro" id="IPR011613">
    <property type="entry name" value="GH15-like"/>
</dbReference>
<dbReference type="SUPFAM" id="SSF48208">
    <property type="entry name" value="Six-hairpin glycosidases"/>
    <property type="match status" value="1"/>
</dbReference>
<dbReference type="InterPro" id="IPR008928">
    <property type="entry name" value="6-hairpin_glycosidase_sf"/>
</dbReference>
<dbReference type="OrthoDB" id="3902805at2"/>
<dbReference type="Proteomes" id="UP000245474">
    <property type="component" value="Unassembled WGS sequence"/>
</dbReference>
<dbReference type="Pfam" id="PF19291">
    <property type="entry name" value="TREH_N"/>
    <property type="match status" value="1"/>
</dbReference>
<dbReference type="InterPro" id="IPR012341">
    <property type="entry name" value="6hp_glycosidase-like_sf"/>
</dbReference>
<dbReference type="RefSeq" id="WP_109679040.1">
    <property type="nucleotide sequence ID" value="NZ_CP086615.1"/>
</dbReference>
<feature type="domain" description="Trehalase-like N-terminal" evidence="2">
    <location>
        <begin position="18"/>
        <end position="109"/>
    </location>
</feature>
<dbReference type="GO" id="GO:0004553">
    <property type="term" value="F:hydrolase activity, hydrolyzing O-glycosyl compounds"/>
    <property type="evidence" value="ECO:0007669"/>
    <property type="project" value="TreeGrafter"/>
</dbReference>
<evidence type="ECO:0000313" key="3">
    <source>
        <dbReference type="EMBL" id="PWG62482.1"/>
    </source>
</evidence>
<dbReference type="PANTHER" id="PTHR31616">
    <property type="entry name" value="TREHALASE"/>
    <property type="match status" value="1"/>
</dbReference>
<proteinExistence type="predicted"/>
<dbReference type="GO" id="GO:0005975">
    <property type="term" value="P:carbohydrate metabolic process"/>
    <property type="evidence" value="ECO:0007669"/>
    <property type="project" value="InterPro"/>
</dbReference>
<evidence type="ECO:0000259" key="2">
    <source>
        <dbReference type="Pfam" id="PF19291"/>
    </source>
</evidence>
<dbReference type="Pfam" id="PF00723">
    <property type="entry name" value="Glyco_hydro_15"/>
    <property type="match status" value="1"/>
</dbReference>
<dbReference type="Gene3D" id="1.50.10.10">
    <property type="match status" value="1"/>
</dbReference>
<evidence type="ECO:0000259" key="1">
    <source>
        <dbReference type="Pfam" id="PF00723"/>
    </source>
</evidence>
<feature type="domain" description="GH15-like" evidence="1">
    <location>
        <begin position="230"/>
        <end position="591"/>
    </location>
</feature>
<gene>
    <name evidence="3" type="ORF">DEM34_11905</name>
</gene>
<organism evidence="3 4">
    <name type="scientific">Sediminicurvatus halobius</name>
    <dbReference type="NCBI Taxonomy" id="2182432"/>
    <lineage>
        <taxon>Bacteria</taxon>
        <taxon>Pseudomonadati</taxon>
        <taxon>Pseudomonadota</taxon>
        <taxon>Gammaproteobacteria</taxon>
        <taxon>Chromatiales</taxon>
        <taxon>Ectothiorhodospiraceae</taxon>
        <taxon>Sediminicurvatus</taxon>
    </lineage>
</organism>
<dbReference type="PANTHER" id="PTHR31616:SF0">
    <property type="entry name" value="GLUCAN 1,4-ALPHA-GLUCOSIDASE"/>
    <property type="match status" value="1"/>
</dbReference>
<name>A0A2U2N090_9GAMM</name>
<keyword evidence="4" id="KW-1185">Reference proteome</keyword>
<dbReference type="InterPro" id="IPR045582">
    <property type="entry name" value="Trehalase-like_N"/>
</dbReference>
<protein>
    <submittedName>
        <fullName evidence="3">Glucoamylase</fullName>
    </submittedName>
</protein>
<dbReference type="EMBL" id="QFFI01000018">
    <property type="protein sequence ID" value="PWG62482.1"/>
    <property type="molecule type" value="Genomic_DNA"/>
</dbReference>
<dbReference type="AlphaFoldDB" id="A0A2U2N090"/>